<accession>A0AAI9U5Z8</accession>
<dbReference type="AlphaFoldDB" id="A0AAI9U5Z8"/>
<feature type="non-terminal residue" evidence="2">
    <location>
        <position position="1"/>
    </location>
</feature>
<dbReference type="Proteomes" id="UP001239213">
    <property type="component" value="Unassembled WGS sequence"/>
</dbReference>
<name>A0AAI9U5Z8_9PEZI</name>
<gene>
    <name evidence="2" type="ORF">CCUS01_11312</name>
</gene>
<comment type="caution">
    <text evidence="2">The sequence shown here is derived from an EMBL/GenBank/DDBJ whole genome shotgun (WGS) entry which is preliminary data.</text>
</comment>
<feature type="compositionally biased region" description="Low complexity" evidence="1">
    <location>
        <begin position="44"/>
        <end position="57"/>
    </location>
</feature>
<sequence length="109" mass="12627">LPPVPPFRPFPLPPPSQFRVSSFDVYLPRRRRRQGMPSRRPPRTKASQTATTLTSSSIKPGIEAGRHFPRYYSPALHAHLTLYASIYTVTYIQRAIYRINIILRQPDMH</sequence>
<evidence type="ECO:0000256" key="1">
    <source>
        <dbReference type="SAM" id="MobiDB-lite"/>
    </source>
</evidence>
<evidence type="ECO:0000313" key="3">
    <source>
        <dbReference type="Proteomes" id="UP001239213"/>
    </source>
</evidence>
<proteinExistence type="predicted"/>
<protein>
    <submittedName>
        <fullName evidence="2">Uncharacterized protein</fullName>
    </submittedName>
</protein>
<feature type="region of interest" description="Disordered" evidence="1">
    <location>
        <begin position="29"/>
        <end position="61"/>
    </location>
</feature>
<evidence type="ECO:0000313" key="2">
    <source>
        <dbReference type="EMBL" id="KAK1450946.1"/>
    </source>
</evidence>
<keyword evidence="3" id="KW-1185">Reference proteome</keyword>
<organism evidence="2 3">
    <name type="scientific">Colletotrichum cuscutae</name>
    <dbReference type="NCBI Taxonomy" id="1209917"/>
    <lineage>
        <taxon>Eukaryota</taxon>
        <taxon>Fungi</taxon>
        <taxon>Dikarya</taxon>
        <taxon>Ascomycota</taxon>
        <taxon>Pezizomycotina</taxon>
        <taxon>Sordariomycetes</taxon>
        <taxon>Hypocreomycetidae</taxon>
        <taxon>Glomerellales</taxon>
        <taxon>Glomerellaceae</taxon>
        <taxon>Colletotrichum</taxon>
        <taxon>Colletotrichum acutatum species complex</taxon>
    </lineage>
</organism>
<reference evidence="2" key="1">
    <citation type="submission" date="2016-11" db="EMBL/GenBank/DDBJ databases">
        <title>The genome sequence of Colletotrichum cuscutae.</title>
        <authorList>
            <person name="Baroncelli R."/>
        </authorList>
    </citation>
    <scope>NUCLEOTIDE SEQUENCE</scope>
    <source>
        <strain evidence="2">IMI 304802</strain>
    </source>
</reference>
<dbReference type="EMBL" id="MPDP01000302">
    <property type="protein sequence ID" value="KAK1450946.1"/>
    <property type="molecule type" value="Genomic_DNA"/>
</dbReference>